<dbReference type="EMBL" id="JEMB01002167">
    <property type="protein sequence ID" value="KYF83003.1"/>
    <property type="molecule type" value="Genomic_DNA"/>
</dbReference>
<comment type="caution">
    <text evidence="1">The sequence shown here is derived from an EMBL/GenBank/DDBJ whole genome shotgun (WGS) entry which is preliminary data.</text>
</comment>
<reference evidence="1 2" key="1">
    <citation type="submission" date="2014-02" db="EMBL/GenBank/DDBJ databases">
        <title>The small core and large imbalanced accessory genome model reveals a collaborative survival strategy of Sorangium cellulosum strains in nature.</title>
        <authorList>
            <person name="Han K."/>
            <person name="Peng R."/>
            <person name="Blom J."/>
            <person name="Li Y.-Z."/>
        </authorList>
    </citation>
    <scope>NUCLEOTIDE SEQUENCE [LARGE SCALE GENOMIC DNA]</scope>
    <source>
        <strain evidence="1 2">So0011-07</strain>
    </source>
</reference>
<dbReference type="AlphaFoldDB" id="A0A150RS63"/>
<sequence length="178" mass="19856">MVDPIRELKVRAEILHRRVQAQEPSALQRLRALPELRAASDEALRGAASTVQRKHCLAVVGREVGFSGWQHASRVLQGDEGEVDFGTALYAKRCAVHLNHWCASYGEARALRAERGGYLLAYKRHFLVVDGDFITTLGLDPDDPDWAALGWDWVRPRDAGARQRLYGKLLASRAALTD</sequence>
<gene>
    <name evidence="1" type="ORF">BE17_11885</name>
</gene>
<organism evidence="1 2">
    <name type="scientific">Sorangium cellulosum</name>
    <name type="common">Polyangium cellulosum</name>
    <dbReference type="NCBI Taxonomy" id="56"/>
    <lineage>
        <taxon>Bacteria</taxon>
        <taxon>Pseudomonadati</taxon>
        <taxon>Myxococcota</taxon>
        <taxon>Polyangia</taxon>
        <taxon>Polyangiales</taxon>
        <taxon>Polyangiaceae</taxon>
        <taxon>Sorangium</taxon>
    </lineage>
</organism>
<name>A0A150RS63_SORCE</name>
<dbReference type="Proteomes" id="UP000075635">
    <property type="component" value="Unassembled WGS sequence"/>
</dbReference>
<accession>A0A150RS63</accession>
<evidence type="ECO:0000313" key="2">
    <source>
        <dbReference type="Proteomes" id="UP000075635"/>
    </source>
</evidence>
<protein>
    <submittedName>
        <fullName evidence="1">Uncharacterized protein</fullName>
    </submittedName>
</protein>
<evidence type="ECO:0000313" key="1">
    <source>
        <dbReference type="EMBL" id="KYF83003.1"/>
    </source>
</evidence>
<proteinExistence type="predicted"/>